<dbReference type="RefSeq" id="WP_281470477.1">
    <property type="nucleotide sequence ID" value="NZ_CP124537.1"/>
</dbReference>
<dbReference type="Gene3D" id="1.10.1740.10">
    <property type="match status" value="1"/>
</dbReference>
<evidence type="ECO:0000259" key="2">
    <source>
        <dbReference type="Pfam" id="PF20239"/>
    </source>
</evidence>
<dbReference type="InterPro" id="IPR013324">
    <property type="entry name" value="RNA_pol_sigma_r3/r4-like"/>
</dbReference>
<geneLocation type="plasmid" evidence="3 4">
    <name>unnamed2</name>
</geneLocation>
<dbReference type="InterPro" id="IPR046531">
    <property type="entry name" value="DUF6596"/>
</dbReference>
<reference evidence="3 4" key="1">
    <citation type="submission" date="2023-04" db="EMBL/GenBank/DDBJ databases">
        <title>YMD61, complete Genome.</title>
        <authorList>
            <person name="Zhang J."/>
        </authorList>
    </citation>
    <scope>NUCLEOTIDE SEQUENCE [LARGE SCALE GENOMIC DNA]</scope>
    <source>
        <strain evidence="3 4">YMD61</strain>
        <plasmid evidence="3 4">unnamed2</plasmid>
    </source>
</reference>
<feature type="domain" description="RNA polymerase sigma-70 region 2" evidence="1">
    <location>
        <begin position="20"/>
        <end position="81"/>
    </location>
</feature>
<protein>
    <submittedName>
        <fullName evidence="3">Sigma factor</fullName>
    </submittedName>
</protein>
<dbReference type="Pfam" id="PF20239">
    <property type="entry name" value="DUF6596"/>
    <property type="match status" value="1"/>
</dbReference>
<evidence type="ECO:0000313" key="3">
    <source>
        <dbReference type="EMBL" id="WGV18343.1"/>
    </source>
</evidence>
<sequence>MTTQPDAAERAAEKAARSSYGRLIAILAATDRNIAAAEDALSDALLSALDHWPRHGIPANPDAWLLTAARNRQKNAARARTNHQKAEPDLLLHLFLPEDAPFPDERLRLMFVCAHPAIDPAARAPLMLQTVLGLDAARIARAFLTEPAAMSQRLVRAKARIRDTGLRFALPEPADLPERLAEVLDAIYAAFTQGWDGLDTPDAPDALTGEAIWLARLLVALLPEEPEPKGLLALMLYCTARRAARRDAAGAFVPLEHQDSRLWNRDLIIEAEGLLTDAARAARFGRYQCEAAIQSVHIQRPITGSLNLTALRTLYDLLVAHTDGIGAQIGRAIILAESGDPNAGLAALDALDPARVAAHQPWWVARHRIARLSGDLDLAETALDTAINLTEDPALRAFLRAQGPTSPN</sequence>
<dbReference type="PANTHER" id="PTHR47756">
    <property type="entry name" value="BLL6612 PROTEIN-RELATED"/>
    <property type="match status" value="1"/>
</dbReference>
<dbReference type="SUPFAM" id="SSF88659">
    <property type="entry name" value="Sigma3 and sigma4 domains of RNA polymerase sigma factors"/>
    <property type="match status" value="1"/>
</dbReference>
<feature type="domain" description="DUF6596" evidence="2">
    <location>
        <begin position="179"/>
        <end position="278"/>
    </location>
</feature>
<keyword evidence="3" id="KW-0614">Plasmid</keyword>
<proteinExistence type="predicted"/>
<accession>A0ABY8QBW4</accession>
<name>A0ABY8QBW4_9RHOB</name>
<organism evidence="3 4">
    <name type="scientific">Fuscovulum ytuae</name>
    <dbReference type="NCBI Taxonomy" id="3042299"/>
    <lineage>
        <taxon>Bacteria</taxon>
        <taxon>Pseudomonadati</taxon>
        <taxon>Pseudomonadota</taxon>
        <taxon>Alphaproteobacteria</taxon>
        <taxon>Rhodobacterales</taxon>
        <taxon>Paracoccaceae</taxon>
        <taxon>Fuscovulum</taxon>
    </lineage>
</organism>
<dbReference type="Proteomes" id="UP001230978">
    <property type="component" value="Plasmid unnamed2"/>
</dbReference>
<keyword evidence="4" id="KW-1185">Reference proteome</keyword>
<dbReference type="EMBL" id="CP124537">
    <property type="protein sequence ID" value="WGV18343.1"/>
    <property type="molecule type" value="Genomic_DNA"/>
</dbReference>
<dbReference type="SUPFAM" id="SSF88946">
    <property type="entry name" value="Sigma2 domain of RNA polymerase sigma factors"/>
    <property type="match status" value="1"/>
</dbReference>
<dbReference type="PANTHER" id="PTHR47756:SF2">
    <property type="entry name" value="BLL6612 PROTEIN"/>
    <property type="match status" value="1"/>
</dbReference>
<evidence type="ECO:0000313" key="4">
    <source>
        <dbReference type="Proteomes" id="UP001230978"/>
    </source>
</evidence>
<dbReference type="Pfam" id="PF04542">
    <property type="entry name" value="Sigma70_r2"/>
    <property type="match status" value="1"/>
</dbReference>
<gene>
    <name evidence="3" type="ORF">QF092_19860</name>
</gene>
<evidence type="ECO:0000259" key="1">
    <source>
        <dbReference type="Pfam" id="PF04542"/>
    </source>
</evidence>
<dbReference type="InterPro" id="IPR013325">
    <property type="entry name" value="RNA_pol_sigma_r2"/>
</dbReference>
<dbReference type="InterPro" id="IPR007627">
    <property type="entry name" value="RNA_pol_sigma70_r2"/>
</dbReference>